<dbReference type="Gene3D" id="3.40.50.2300">
    <property type="match status" value="1"/>
</dbReference>
<evidence type="ECO:0000256" key="1">
    <source>
        <dbReference type="ARBA" id="ARBA00022553"/>
    </source>
</evidence>
<feature type="domain" description="Response regulatory" evidence="8">
    <location>
        <begin position="11"/>
        <end position="125"/>
    </location>
</feature>
<dbReference type="Pfam" id="PF00486">
    <property type="entry name" value="Trans_reg_C"/>
    <property type="match status" value="1"/>
</dbReference>
<dbReference type="InterPro" id="IPR011006">
    <property type="entry name" value="CheY-like_superfamily"/>
</dbReference>
<dbReference type="GO" id="GO:0000156">
    <property type="term" value="F:phosphorelay response regulator activity"/>
    <property type="evidence" value="ECO:0007669"/>
    <property type="project" value="TreeGrafter"/>
</dbReference>
<dbReference type="EMBL" id="SSFD01000133">
    <property type="protein sequence ID" value="TXH85756.1"/>
    <property type="molecule type" value="Genomic_DNA"/>
</dbReference>
<evidence type="ECO:0000256" key="5">
    <source>
        <dbReference type="ARBA" id="ARBA00023163"/>
    </source>
</evidence>
<evidence type="ECO:0000313" key="10">
    <source>
        <dbReference type="EMBL" id="TXH85756.1"/>
    </source>
</evidence>
<comment type="caution">
    <text evidence="10">The sequence shown here is derived from an EMBL/GenBank/DDBJ whole genome shotgun (WGS) entry which is preliminary data.</text>
</comment>
<dbReference type="GO" id="GO:0006355">
    <property type="term" value="P:regulation of DNA-templated transcription"/>
    <property type="evidence" value="ECO:0007669"/>
    <property type="project" value="InterPro"/>
</dbReference>
<dbReference type="Gene3D" id="6.10.250.690">
    <property type="match status" value="1"/>
</dbReference>
<dbReference type="InterPro" id="IPR001789">
    <property type="entry name" value="Sig_transdc_resp-reg_receiver"/>
</dbReference>
<evidence type="ECO:0000259" key="8">
    <source>
        <dbReference type="PROSITE" id="PS50110"/>
    </source>
</evidence>
<evidence type="ECO:0000256" key="2">
    <source>
        <dbReference type="ARBA" id="ARBA00023012"/>
    </source>
</evidence>
<dbReference type="SMART" id="SM00448">
    <property type="entry name" value="REC"/>
    <property type="match status" value="1"/>
</dbReference>
<dbReference type="Proteomes" id="UP000321192">
    <property type="component" value="Unassembled WGS sequence"/>
</dbReference>
<sequence>MPVALPQDPLTVLMVDDDAELSAMVAELLHAHGMRVHCAGTAAQGLADLTRLEPDVLLLDLMLPDANGIDLCRRLRESGHELPVLMLTARGDPFDRVLGLELGADDYLGKPFEPRELVARVRALARRQQAVMRRTQLRFDGLTLDLLARRVKCQGEPLSLTSTEFKLLLALASQPGVCVSRQALSAAVQPGNYVPMDRAVDVQVARLRKKLSAAPGGRDWIETVRGEGYVFTGSRL</sequence>
<feature type="domain" description="OmpR/PhoB-type" evidence="9">
    <location>
        <begin position="134"/>
        <end position="233"/>
    </location>
</feature>
<dbReference type="GO" id="GO:0000976">
    <property type="term" value="F:transcription cis-regulatory region binding"/>
    <property type="evidence" value="ECO:0007669"/>
    <property type="project" value="TreeGrafter"/>
</dbReference>
<evidence type="ECO:0000256" key="3">
    <source>
        <dbReference type="ARBA" id="ARBA00023015"/>
    </source>
</evidence>
<dbReference type="Gene3D" id="1.10.10.10">
    <property type="entry name" value="Winged helix-like DNA-binding domain superfamily/Winged helix DNA-binding domain"/>
    <property type="match status" value="1"/>
</dbReference>
<keyword evidence="4 7" id="KW-0238">DNA-binding</keyword>
<dbReference type="PANTHER" id="PTHR48111">
    <property type="entry name" value="REGULATOR OF RPOS"/>
    <property type="match status" value="1"/>
</dbReference>
<dbReference type="SMART" id="SM00862">
    <property type="entry name" value="Trans_reg_C"/>
    <property type="match status" value="1"/>
</dbReference>
<dbReference type="PROSITE" id="PS50110">
    <property type="entry name" value="RESPONSE_REGULATORY"/>
    <property type="match status" value="1"/>
</dbReference>
<proteinExistence type="predicted"/>
<dbReference type="GO" id="GO:0032993">
    <property type="term" value="C:protein-DNA complex"/>
    <property type="evidence" value="ECO:0007669"/>
    <property type="project" value="TreeGrafter"/>
</dbReference>
<feature type="DNA-binding region" description="OmpR/PhoB-type" evidence="7">
    <location>
        <begin position="134"/>
        <end position="233"/>
    </location>
</feature>
<dbReference type="RefSeq" id="WP_276658346.1">
    <property type="nucleotide sequence ID" value="NZ_SSFD01000133.1"/>
</dbReference>
<dbReference type="InterPro" id="IPR001867">
    <property type="entry name" value="OmpR/PhoB-type_DNA-bd"/>
</dbReference>
<accession>A0A5C7SRN6</accession>
<keyword evidence="5" id="KW-0804">Transcription</keyword>
<dbReference type="PROSITE" id="PS51755">
    <property type="entry name" value="OMPR_PHOB"/>
    <property type="match status" value="1"/>
</dbReference>
<keyword evidence="3" id="KW-0805">Transcription regulation</keyword>
<gene>
    <name evidence="10" type="ORF">E6Q80_09080</name>
</gene>
<dbReference type="InterPro" id="IPR016032">
    <property type="entry name" value="Sig_transdc_resp-reg_C-effctor"/>
</dbReference>
<dbReference type="Pfam" id="PF00072">
    <property type="entry name" value="Response_reg"/>
    <property type="match status" value="1"/>
</dbReference>
<evidence type="ECO:0000256" key="6">
    <source>
        <dbReference type="PROSITE-ProRule" id="PRU00169"/>
    </source>
</evidence>
<dbReference type="PANTHER" id="PTHR48111:SF4">
    <property type="entry name" value="DNA-BINDING DUAL TRANSCRIPTIONAL REGULATOR OMPR"/>
    <property type="match status" value="1"/>
</dbReference>
<reference evidence="10 11" key="1">
    <citation type="submission" date="2018-09" db="EMBL/GenBank/DDBJ databases">
        <title>Metagenome Assembled Genomes from an Advanced Water Purification Facility.</title>
        <authorList>
            <person name="Stamps B.W."/>
            <person name="Spear J.R."/>
        </authorList>
    </citation>
    <scope>NUCLEOTIDE SEQUENCE [LARGE SCALE GENOMIC DNA]</scope>
    <source>
        <strain evidence="10">Bin_27_1</strain>
    </source>
</reference>
<evidence type="ECO:0000259" key="9">
    <source>
        <dbReference type="PROSITE" id="PS51755"/>
    </source>
</evidence>
<dbReference type="SUPFAM" id="SSF46894">
    <property type="entry name" value="C-terminal effector domain of the bipartite response regulators"/>
    <property type="match status" value="1"/>
</dbReference>
<dbReference type="CDD" id="cd00383">
    <property type="entry name" value="trans_reg_C"/>
    <property type="match status" value="1"/>
</dbReference>
<dbReference type="GO" id="GO:0005829">
    <property type="term" value="C:cytosol"/>
    <property type="evidence" value="ECO:0007669"/>
    <property type="project" value="TreeGrafter"/>
</dbReference>
<dbReference type="SUPFAM" id="SSF52172">
    <property type="entry name" value="CheY-like"/>
    <property type="match status" value="1"/>
</dbReference>
<feature type="modified residue" description="4-aspartylphosphate" evidence="6">
    <location>
        <position position="60"/>
    </location>
</feature>
<keyword evidence="2" id="KW-0902">Two-component regulatory system</keyword>
<evidence type="ECO:0000256" key="4">
    <source>
        <dbReference type="ARBA" id="ARBA00023125"/>
    </source>
</evidence>
<organism evidence="10 11">
    <name type="scientific">Thauera aminoaromatica</name>
    <dbReference type="NCBI Taxonomy" id="164330"/>
    <lineage>
        <taxon>Bacteria</taxon>
        <taxon>Pseudomonadati</taxon>
        <taxon>Pseudomonadota</taxon>
        <taxon>Betaproteobacteria</taxon>
        <taxon>Rhodocyclales</taxon>
        <taxon>Zoogloeaceae</taxon>
        <taxon>Thauera</taxon>
    </lineage>
</organism>
<dbReference type="InterPro" id="IPR039420">
    <property type="entry name" value="WalR-like"/>
</dbReference>
<dbReference type="AlphaFoldDB" id="A0A5C7SRN6"/>
<evidence type="ECO:0000256" key="7">
    <source>
        <dbReference type="PROSITE-ProRule" id="PRU01091"/>
    </source>
</evidence>
<dbReference type="InterPro" id="IPR036388">
    <property type="entry name" value="WH-like_DNA-bd_sf"/>
</dbReference>
<evidence type="ECO:0000313" key="11">
    <source>
        <dbReference type="Proteomes" id="UP000321192"/>
    </source>
</evidence>
<protein>
    <submittedName>
        <fullName evidence="10">Response regulator transcription factor</fullName>
    </submittedName>
</protein>
<keyword evidence="1 6" id="KW-0597">Phosphoprotein</keyword>
<name>A0A5C7SRN6_THASP</name>